<accession>A0A565BHV1</accession>
<dbReference type="Pfam" id="PF08524">
    <property type="entry name" value="rRNA_processing"/>
    <property type="match status" value="1"/>
</dbReference>
<feature type="compositionally biased region" description="Basic and acidic residues" evidence="1">
    <location>
        <begin position="58"/>
        <end position="69"/>
    </location>
</feature>
<dbReference type="InterPro" id="IPR013730">
    <property type="entry name" value="Fyv7/TAP26"/>
</dbReference>
<dbReference type="PANTHER" id="PTHR15657:SF1">
    <property type="entry name" value="THYROID TRANSCRIPTION FACTOR 1-ASSOCIATED PROTEIN 26"/>
    <property type="match status" value="1"/>
</dbReference>
<comment type="caution">
    <text evidence="2">The sequence shown here is derived from an EMBL/GenBank/DDBJ whole genome shotgun (WGS) entry which is preliminary data.</text>
</comment>
<name>A0A565BHV1_9BRAS</name>
<dbReference type="GO" id="GO:0005634">
    <property type="term" value="C:nucleus"/>
    <property type="evidence" value="ECO:0007669"/>
    <property type="project" value="TreeGrafter"/>
</dbReference>
<keyword evidence="3" id="KW-1185">Reference proteome</keyword>
<dbReference type="Proteomes" id="UP000489600">
    <property type="component" value="Unassembled WGS sequence"/>
</dbReference>
<feature type="region of interest" description="Disordered" evidence="1">
    <location>
        <begin position="57"/>
        <end position="86"/>
    </location>
</feature>
<feature type="region of interest" description="Disordered" evidence="1">
    <location>
        <begin position="180"/>
        <end position="210"/>
    </location>
</feature>
<sequence>MLILVTQGLSTLVHTSQSPISIRVRIFFPFLVTRSSPRKNPASGVCSLKNLAAMKKFSQRDEHETDKTNSSKSTETNRKKNMKRLGGGGLSLQTFANLKSWTVTGFVSVMRVRCLEEKKKKEFYKNAKYVSKFRKSVKQHNLYDKNETGESSKRISMEEVYMQKREEMEKVRKEREATIKAKKEAKEEAEARRKIARGNMMRKTRHGQPVMKYRIEHLLESIKKSAGNDGSRTA</sequence>
<evidence type="ECO:0000313" key="3">
    <source>
        <dbReference type="Proteomes" id="UP000489600"/>
    </source>
</evidence>
<proteinExistence type="predicted"/>
<feature type="compositionally biased region" description="Basic and acidic residues" evidence="1">
    <location>
        <begin position="180"/>
        <end position="193"/>
    </location>
</feature>
<dbReference type="OrthoDB" id="1928808at2759"/>
<protein>
    <recommendedName>
        <fullName evidence="4">rRNA-processing protein FYV7</fullName>
    </recommendedName>
</protein>
<dbReference type="EMBL" id="CABITT030000004">
    <property type="protein sequence ID" value="VVB00894.1"/>
    <property type="molecule type" value="Genomic_DNA"/>
</dbReference>
<organism evidence="2 3">
    <name type="scientific">Arabis nemorensis</name>
    <dbReference type="NCBI Taxonomy" id="586526"/>
    <lineage>
        <taxon>Eukaryota</taxon>
        <taxon>Viridiplantae</taxon>
        <taxon>Streptophyta</taxon>
        <taxon>Embryophyta</taxon>
        <taxon>Tracheophyta</taxon>
        <taxon>Spermatophyta</taxon>
        <taxon>Magnoliopsida</taxon>
        <taxon>eudicotyledons</taxon>
        <taxon>Gunneridae</taxon>
        <taxon>Pentapetalae</taxon>
        <taxon>rosids</taxon>
        <taxon>malvids</taxon>
        <taxon>Brassicales</taxon>
        <taxon>Brassicaceae</taxon>
        <taxon>Arabideae</taxon>
        <taxon>Arabis</taxon>
    </lineage>
</organism>
<dbReference type="AlphaFoldDB" id="A0A565BHV1"/>
<evidence type="ECO:0000313" key="2">
    <source>
        <dbReference type="EMBL" id="VVB00894.1"/>
    </source>
</evidence>
<evidence type="ECO:0008006" key="4">
    <source>
        <dbReference type="Google" id="ProtNLM"/>
    </source>
</evidence>
<evidence type="ECO:0000256" key="1">
    <source>
        <dbReference type="SAM" id="MobiDB-lite"/>
    </source>
</evidence>
<dbReference type="PANTHER" id="PTHR15657">
    <property type="entry name" value="THYROID TRANSCRIPTION FACTOR 1-ASSOCIATED PROTEIN 26"/>
    <property type="match status" value="1"/>
</dbReference>
<gene>
    <name evidence="2" type="ORF">ANE_LOCUS11338</name>
</gene>
<reference evidence="2" key="1">
    <citation type="submission" date="2019-07" db="EMBL/GenBank/DDBJ databases">
        <authorList>
            <person name="Dittberner H."/>
        </authorList>
    </citation>
    <scope>NUCLEOTIDE SEQUENCE [LARGE SCALE GENOMIC DNA]</scope>
</reference>
<feature type="compositionally biased region" description="Basic residues" evidence="1">
    <location>
        <begin position="194"/>
        <end position="206"/>
    </location>
</feature>